<dbReference type="Pfam" id="PF13520">
    <property type="entry name" value="AA_permease_2"/>
    <property type="match status" value="1"/>
</dbReference>
<dbReference type="RefSeq" id="WP_050927327.1">
    <property type="nucleotide sequence ID" value="NZ_JBBMFM010000129.1"/>
</dbReference>
<evidence type="ECO:0000256" key="3">
    <source>
        <dbReference type="ARBA" id="ARBA00022692"/>
    </source>
</evidence>
<comment type="caution">
    <text evidence="7">The sequence shown here is derived from an EMBL/GenBank/DDBJ whole genome shotgun (WGS) entry which is preliminary data.</text>
</comment>
<comment type="subcellular location">
    <subcellularLocation>
        <location evidence="1">Cell membrane</location>
        <topology evidence="1">Multi-pass membrane protein</topology>
    </subcellularLocation>
</comment>
<keyword evidence="3 6" id="KW-0812">Transmembrane</keyword>
<dbReference type="PIRSF" id="PIRSF006060">
    <property type="entry name" value="AA_transporter"/>
    <property type="match status" value="1"/>
</dbReference>
<name>A0ABV1DBS4_9FIRM</name>
<evidence type="ECO:0000313" key="7">
    <source>
        <dbReference type="EMBL" id="MEQ2427823.1"/>
    </source>
</evidence>
<evidence type="ECO:0000256" key="4">
    <source>
        <dbReference type="ARBA" id="ARBA00022989"/>
    </source>
</evidence>
<feature type="transmembrane region" description="Helical" evidence="6">
    <location>
        <begin position="314"/>
        <end position="333"/>
    </location>
</feature>
<keyword evidence="8" id="KW-1185">Reference proteome</keyword>
<gene>
    <name evidence="7" type="ORF">WMQ36_22935</name>
</gene>
<feature type="transmembrane region" description="Helical" evidence="6">
    <location>
        <begin position="185"/>
        <end position="205"/>
    </location>
</feature>
<dbReference type="InterPro" id="IPR050367">
    <property type="entry name" value="APC_superfamily"/>
</dbReference>
<feature type="transmembrane region" description="Helical" evidence="6">
    <location>
        <begin position="264"/>
        <end position="284"/>
    </location>
</feature>
<dbReference type="InterPro" id="IPR002293">
    <property type="entry name" value="AA/rel_permease1"/>
</dbReference>
<evidence type="ECO:0000256" key="5">
    <source>
        <dbReference type="ARBA" id="ARBA00023136"/>
    </source>
</evidence>
<reference evidence="7 8" key="1">
    <citation type="submission" date="2024-03" db="EMBL/GenBank/DDBJ databases">
        <title>Human intestinal bacterial collection.</title>
        <authorList>
            <person name="Pauvert C."/>
            <person name="Hitch T.C.A."/>
            <person name="Clavel T."/>
        </authorList>
    </citation>
    <scope>NUCLEOTIDE SEQUENCE [LARGE SCALE GENOMIC DNA]</scope>
    <source>
        <strain evidence="7 8">CLA-SR-H021</strain>
    </source>
</reference>
<feature type="transmembrane region" description="Helical" evidence="6">
    <location>
        <begin position="339"/>
        <end position="359"/>
    </location>
</feature>
<dbReference type="EMBL" id="JBBMFM010000129">
    <property type="protein sequence ID" value="MEQ2427823.1"/>
    <property type="molecule type" value="Genomic_DNA"/>
</dbReference>
<accession>A0ABV1DBS4</accession>
<feature type="transmembrane region" description="Helical" evidence="6">
    <location>
        <begin position="408"/>
        <end position="427"/>
    </location>
</feature>
<proteinExistence type="predicted"/>
<feature type="transmembrane region" description="Helical" evidence="6">
    <location>
        <begin position="42"/>
        <end position="67"/>
    </location>
</feature>
<evidence type="ECO:0000256" key="1">
    <source>
        <dbReference type="ARBA" id="ARBA00004651"/>
    </source>
</evidence>
<organism evidence="7 8">
    <name type="scientific">Enterocloster hominis</name>
    <name type="common">ex Hitch et al. 2024</name>
    <dbReference type="NCBI Taxonomy" id="1917870"/>
    <lineage>
        <taxon>Bacteria</taxon>
        <taxon>Bacillati</taxon>
        <taxon>Bacillota</taxon>
        <taxon>Clostridia</taxon>
        <taxon>Lachnospirales</taxon>
        <taxon>Lachnospiraceae</taxon>
        <taxon>Enterocloster</taxon>
    </lineage>
</organism>
<keyword evidence="2" id="KW-1003">Cell membrane</keyword>
<keyword evidence="5 6" id="KW-0472">Membrane</keyword>
<dbReference type="PANTHER" id="PTHR42770:SF7">
    <property type="entry name" value="MEMBRANE PROTEIN"/>
    <property type="match status" value="1"/>
</dbReference>
<dbReference type="PANTHER" id="PTHR42770">
    <property type="entry name" value="AMINO ACID TRANSPORTER-RELATED"/>
    <property type="match status" value="1"/>
</dbReference>
<feature type="transmembrane region" description="Helical" evidence="6">
    <location>
        <begin position="145"/>
        <end position="165"/>
    </location>
</feature>
<feature type="transmembrane region" description="Helical" evidence="6">
    <location>
        <begin position="120"/>
        <end position="138"/>
    </location>
</feature>
<sequence>MKEKKLLNTFDIFAHSAGNTIGAGVFVLLGIGITFTGKSICLVMVVGAFLMLVAYLFNLIMSSMFVLKGGDYSQKAMCFGPLGAGIIAYINFVDGFAFSLLGLSIVSYASTVFPNLANYGKIYAVILISLFFATTIVSDKFVARIKGLLVTVLFATLILFVVFGLKNLRGDYLPDSNFFAGGMKGFWIALSLTAYASMGTTVGAIDHQIVTKDPKRTVIKGMIWGTLAVAVIYGLMGVVAGGVLPIEQVMGDSITVVAKAMYNPVMYGAFIICGICFALCGSLLGQISMHKYPIEQVAEEGWLPSIFKKKTEGGYPWVIMTTFYLISIIPILFGFDLDFIVSLLTIPTMLINAWCNFYCIKLVKMYPEHWEKSCIHMPLWLFYVLITVACGTCLMVCYNLFIDESFQQKVIQLVILGILLSLSMFSVKTGRVDVTKIESRRAAAHAEARASLDE</sequence>
<evidence type="ECO:0000256" key="2">
    <source>
        <dbReference type="ARBA" id="ARBA00022475"/>
    </source>
</evidence>
<keyword evidence="4 6" id="KW-1133">Transmembrane helix</keyword>
<evidence type="ECO:0000313" key="8">
    <source>
        <dbReference type="Proteomes" id="UP001454086"/>
    </source>
</evidence>
<evidence type="ECO:0000256" key="6">
    <source>
        <dbReference type="SAM" id="Phobius"/>
    </source>
</evidence>
<feature type="transmembrane region" description="Helical" evidence="6">
    <location>
        <begin position="217"/>
        <end position="244"/>
    </location>
</feature>
<dbReference type="Gene3D" id="1.20.1740.10">
    <property type="entry name" value="Amino acid/polyamine transporter I"/>
    <property type="match status" value="1"/>
</dbReference>
<feature type="transmembrane region" description="Helical" evidence="6">
    <location>
        <begin position="79"/>
        <end position="108"/>
    </location>
</feature>
<protein>
    <submittedName>
        <fullName evidence="7">APC family permease</fullName>
    </submittedName>
</protein>
<dbReference type="Proteomes" id="UP001454086">
    <property type="component" value="Unassembled WGS sequence"/>
</dbReference>
<feature type="transmembrane region" description="Helical" evidence="6">
    <location>
        <begin position="12"/>
        <end position="36"/>
    </location>
</feature>
<feature type="transmembrane region" description="Helical" evidence="6">
    <location>
        <begin position="380"/>
        <end position="402"/>
    </location>
</feature>